<dbReference type="Proteomes" id="UP000326979">
    <property type="component" value="Unassembled WGS sequence"/>
</dbReference>
<dbReference type="GO" id="GO:0008270">
    <property type="term" value="F:zinc ion binding"/>
    <property type="evidence" value="ECO:0007669"/>
    <property type="project" value="InterPro"/>
</dbReference>
<dbReference type="InterPro" id="IPR006619">
    <property type="entry name" value="PGRP_domain_met/bac"/>
</dbReference>
<accession>A0A5N8W9T4</accession>
<dbReference type="Pfam" id="PF01510">
    <property type="entry name" value="Amidase_2"/>
    <property type="match status" value="1"/>
</dbReference>
<protein>
    <submittedName>
        <fullName evidence="4">N-acetylmuramoyl-L-alanine amidase</fullName>
    </submittedName>
</protein>
<dbReference type="SUPFAM" id="SSF47090">
    <property type="entry name" value="PGBD-like"/>
    <property type="match status" value="3"/>
</dbReference>
<evidence type="ECO:0000313" key="5">
    <source>
        <dbReference type="Proteomes" id="UP000326979"/>
    </source>
</evidence>
<dbReference type="GO" id="GO:0009253">
    <property type="term" value="P:peptidoglycan catabolic process"/>
    <property type="evidence" value="ECO:0007669"/>
    <property type="project" value="InterPro"/>
</dbReference>
<proteinExistence type="inferred from homology"/>
<dbReference type="OrthoDB" id="514320at2"/>
<organism evidence="4 5">
    <name type="scientific">Streptomyces phyllanthi</name>
    <dbReference type="NCBI Taxonomy" id="1803180"/>
    <lineage>
        <taxon>Bacteria</taxon>
        <taxon>Bacillati</taxon>
        <taxon>Actinomycetota</taxon>
        <taxon>Actinomycetes</taxon>
        <taxon>Kitasatosporales</taxon>
        <taxon>Streptomycetaceae</taxon>
        <taxon>Streptomyces</taxon>
    </lineage>
</organism>
<evidence type="ECO:0000259" key="2">
    <source>
        <dbReference type="SMART" id="SM00644"/>
    </source>
</evidence>
<dbReference type="Pfam" id="PF01471">
    <property type="entry name" value="PG_binding_1"/>
    <property type="match status" value="3"/>
</dbReference>
<dbReference type="InterPro" id="IPR002477">
    <property type="entry name" value="Peptidoglycan-bd-like"/>
</dbReference>
<dbReference type="InterPro" id="IPR036366">
    <property type="entry name" value="PGBDSf"/>
</dbReference>
<dbReference type="InterPro" id="IPR036505">
    <property type="entry name" value="Amidase/PGRP_sf"/>
</dbReference>
<dbReference type="Gene3D" id="1.10.101.10">
    <property type="entry name" value="PGBD-like superfamily/PGBD"/>
    <property type="match status" value="5"/>
</dbReference>
<comment type="similarity">
    <text evidence="1">Belongs to the N-acetylmuramoyl-L-alanine amidase 2 family.</text>
</comment>
<sequence length="721" mass="75830">MSIDIRPRSIWAPYAATTTTGGLLIARKAWADFHGDYEKATKELIDEVGASPGRSSREWSPWKGGVFIHHRGGGSAGLDTEEECAKDVADAWSDMYGKADEDIGYNYFVCPHGKIYEGRGLERGEANGGDAPAQGNVPAGHVWVADHGAVGRNTAFYSICGLLRSEDESTSAMRTSIRNLIEYLRTDVPAGKKAGPNMFPHSKGYATECPGNLLPYAKTGSLMDPGVPDTSNPAQLQIISRAQWGARPPRSEAKVPLSQRTAFAVHYSAGPTSQTPRAIQNYHMDSNGWWDIGYNFLVDAHGRIFEGRGWANEGAHASGYNTTHFGVCFIGRDGDATTAAKNSIRSLYHAAREKTGKALAATYHGALNSTQCPGAALRAWVQNGLPGTTYPIVGGEPVYEGDPPGDGSSGGLTTVRSIASQQRAVNGLGHSPPLTVDGVFGPLTDAGVRWLQNKVGAQADGLWGPLTEAAYVAYTGQGGSGGGLSTIRSIASQQHAVNALGYSPPLDVDGDFGPRTDAGVRWLQGRIGVEADGLWGTTTEAAYVAHTGGSPGHMGGGLTTVRSVGSQQHAVNGLGHTPPLDVDGVFGPLTDAGVRWLQSKVGTEADGLWGPATEVAYGRYADGERLVVDGQFGPGTIAATQRAIGVTADGAWGPESKRALQQHLNTWADAGLIVDGDVGQATVKALQGHLNKMIRADLTVDGDWGTATTKALQTALNQGRL</sequence>
<evidence type="ECO:0000313" key="4">
    <source>
        <dbReference type="EMBL" id="MPY44241.1"/>
    </source>
</evidence>
<reference evidence="4 5" key="1">
    <citation type="submission" date="2019-07" db="EMBL/GenBank/DDBJ databases">
        <title>New species of Amycolatopsis and Streptomyces.</title>
        <authorList>
            <person name="Duangmal K."/>
            <person name="Teo W.F.A."/>
            <person name="Lipun K."/>
        </authorList>
    </citation>
    <scope>NUCLEOTIDE SEQUENCE [LARGE SCALE GENOMIC DNA]</scope>
    <source>
        <strain evidence="4 5">TISTR 2346</strain>
    </source>
</reference>
<dbReference type="InterPro" id="IPR002502">
    <property type="entry name" value="Amidase_domain"/>
</dbReference>
<dbReference type="GO" id="GO:0008745">
    <property type="term" value="F:N-acetylmuramoyl-L-alanine amidase activity"/>
    <property type="evidence" value="ECO:0007669"/>
    <property type="project" value="InterPro"/>
</dbReference>
<dbReference type="EMBL" id="VJZE01000303">
    <property type="protein sequence ID" value="MPY44241.1"/>
    <property type="molecule type" value="Genomic_DNA"/>
</dbReference>
<dbReference type="SMART" id="SM00701">
    <property type="entry name" value="PGRP"/>
    <property type="match status" value="1"/>
</dbReference>
<dbReference type="InterPro" id="IPR015510">
    <property type="entry name" value="PGRP"/>
</dbReference>
<evidence type="ECO:0000256" key="1">
    <source>
        <dbReference type="ARBA" id="ARBA00007553"/>
    </source>
</evidence>
<name>A0A5N8W9T4_9ACTN</name>
<dbReference type="CDD" id="cd06583">
    <property type="entry name" value="PGRP"/>
    <property type="match status" value="1"/>
</dbReference>
<dbReference type="InterPro" id="IPR036365">
    <property type="entry name" value="PGBD-like_sf"/>
</dbReference>
<comment type="caution">
    <text evidence="4">The sequence shown here is derived from an EMBL/GenBank/DDBJ whole genome shotgun (WGS) entry which is preliminary data.</text>
</comment>
<evidence type="ECO:0000259" key="3">
    <source>
        <dbReference type="SMART" id="SM00701"/>
    </source>
</evidence>
<feature type="domain" description="Peptidoglycan recognition protein family" evidence="3">
    <location>
        <begin position="236"/>
        <end position="373"/>
    </location>
</feature>
<dbReference type="PANTHER" id="PTHR11022">
    <property type="entry name" value="PEPTIDOGLYCAN RECOGNITION PROTEIN"/>
    <property type="match status" value="1"/>
</dbReference>
<dbReference type="RefSeq" id="WP_152789153.1">
    <property type="nucleotide sequence ID" value="NZ_BAABEQ010000003.1"/>
</dbReference>
<dbReference type="AlphaFoldDB" id="A0A5N8W9T4"/>
<dbReference type="SUPFAM" id="SSF55846">
    <property type="entry name" value="N-acetylmuramoyl-L-alanine amidase-like"/>
    <property type="match status" value="2"/>
</dbReference>
<gene>
    <name evidence="4" type="ORF">FNH04_31350</name>
</gene>
<keyword evidence="5" id="KW-1185">Reference proteome</keyword>
<dbReference type="Gene3D" id="3.40.80.10">
    <property type="entry name" value="Peptidoglycan recognition protein-like"/>
    <property type="match status" value="2"/>
</dbReference>
<dbReference type="SMART" id="SM00644">
    <property type="entry name" value="Ami_2"/>
    <property type="match status" value="1"/>
</dbReference>
<feature type="domain" description="N-acetylmuramoyl-L-alanine amidase" evidence="2">
    <location>
        <begin position="250"/>
        <end position="384"/>
    </location>
</feature>
<dbReference type="PANTHER" id="PTHR11022:SF41">
    <property type="entry name" value="PEPTIDOGLYCAN-RECOGNITION PROTEIN LC-RELATED"/>
    <property type="match status" value="1"/>
</dbReference>